<keyword evidence="3" id="KW-1185">Reference proteome</keyword>
<proteinExistence type="predicted"/>
<protein>
    <submittedName>
        <fullName evidence="2">Uncharacterized protein</fullName>
    </submittedName>
</protein>
<feature type="chain" id="PRO_5032474328" evidence="1">
    <location>
        <begin position="34"/>
        <end position="582"/>
    </location>
</feature>
<dbReference type="Pfam" id="PF19872">
    <property type="entry name" value="DUF6345"/>
    <property type="match status" value="1"/>
</dbReference>
<sequence length="582" mass="63588">MSTETKRRKQSMWYRPCCILAICIGFAPSMLPAEQLPVFKLTDPEVNYNKANAVLTSLYGGSLPFAADIQDKRDVVIHRVENKEVELNKASGGIFARDVTQLWNTNLKPLLPDQTKTRKLADQFLSQLKLLPNNQPYTRVSFAGYSETGMATDTTSAASAKTILDRQVNYQVEVVVKSGQGRERALPVVGGGGKFKVAVGDQGAIIGYHGVWRPITGVSSNEEIMSRAEAESQFKQSVGKLHLTRVESFLAYYAAPAFEKQEHLAPVWVIKAEANVAGKRLPLRYTMIAATKYGPNFNQHDLVPQMSRQVAMLPPLGAVNFGEVVGGIQLNPSAVYPLTADDAVNEAGTSWIGASQGLPGSQANAQGFVDRLSAAGWTIRFNWGEGNAWESDWNANDDLWVDAVDFAFYTGHANSDGWVFNAPNDTFLHFSEVGASPGSPDDLYGQQDLEWIAIAACGPHQSNHFTTGIGNAFDRWRGIFDGLHVFLGYGAITYDNTSEGSRLAELTLAGWTVIDAWFRTAWEIQPATNTFGAPNGPTIYATAMYAHMGDNATRNDHIWGRGATVADPIGPNQMRVLLWSGT</sequence>
<evidence type="ECO:0000313" key="3">
    <source>
        <dbReference type="Proteomes" id="UP000575898"/>
    </source>
</evidence>
<dbReference type="InterPro" id="IPR045926">
    <property type="entry name" value="DUF6345"/>
</dbReference>
<evidence type="ECO:0000256" key="1">
    <source>
        <dbReference type="SAM" id="SignalP"/>
    </source>
</evidence>
<name>A0A840MLK4_9PROT</name>
<keyword evidence="1" id="KW-0732">Signal</keyword>
<accession>A0A840MLK4</accession>
<gene>
    <name evidence="2" type="ORF">HNQ59_002588</name>
</gene>
<organism evidence="2 3">
    <name type="scientific">Chitinivorax tropicus</name>
    <dbReference type="NCBI Taxonomy" id="714531"/>
    <lineage>
        <taxon>Bacteria</taxon>
        <taxon>Pseudomonadati</taxon>
        <taxon>Pseudomonadota</taxon>
        <taxon>Betaproteobacteria</taxon>
        <taxon>Chitinivorax</taxon>
    </lineage>
</organism>
<feature type="signal peptide" evidence="1">
    <location>
        <begin position="1"/>
        <end position="33"/>
    </location>
</feature>
<comment type="caution">
    <text evidence="2">The sequence shown here is derived from an EMBL/GenBank/DDBJ whole genome shotgun (WGS) entry which is preliminary data.</text>
</comment>
<evidence type="ECO:0000313" key="2">
    <source>
        <dbReference type="EMBL" id="MBB5019290.1"/>
    </source>
</evidence>
<dbReference type="AlphaFoldDB" id="A0A840MLK4"/>
<dbReference type="EMBL" id="JACHHY010000015">
    <property type="protein sequence ID" value="MBB5019290.1"/>
    <property type="molecule type" value="Genomic_DNA"/>
</dbReference>
<reference evidence="2 3" key="1">
    <citation type="submission" date="2020-08" db="EMBL/GenBank/DDBJ databases">
        <title>Genomic Encyclopedia of Type Strains, Phase IV (KMG-IV): sequencing the most valuable type-strain genomes for metagenomic binning, comparative biology and taxonomic classification.</title>
        <authorList>
            <person name="Goeker M."/>
        </authorList>
    </citation>
    <scope>NUCLEOTIDE SEQUENCE [LARGE SCALE GENOMIC DNA]</scope>
    <source>
        <strain evidence="2 3">DSM 27165</strain>
    </source>
</reference>
<dbReference type="Proteomes" id="UP000575898">
    <property type="component" value="Unassembled WGS sequence"/>
</dbReference>